<gene>
    <name evidence="1" type="ORF">UY72_C0072G0008</name>
</gene>
<evidence type="ECO:0000313" key="1">
    <source>
        <dbReference type="EMBL" id="KKW28448.1"/>
    </source>
</evidence>
<dbReference type="AlphaFoldDB" id="A0A0G1XAY1"/>
<comment type="caution">
    <text evidence="1">The sequence shown here is derived from an EMBL/GenBank/DDBJ whole genome shotgun (WGS) entry which is preliminary data.</text>
</comment>
<organism evidence="1 2">
    <name type="scientific">Candidatus Uhrbacteria bacterium GW2011_GWD2_52_7</name>
    <dbReference type="NCBI Taxonomy" id="1618989"/>
    <lineage>
        <taxon>Bacteria</taxon>
        <taxon>Candidatus Uhriibacteriota</taxon>
    </lineage>
</organism>
<name>A0A0G1XAY1_9BACT</name>
<sequence length="98" mass="11139">MDKRFNAEAYAFMASVGGKDWCNAHQEDFVRTLVEQFAPEEMTQGNIRKAAERYIFNQVDSEAFADIRNRVEAENPAMVGMVIAIMAQYMLELVIARG</sequence>
<dbReference type="EMBL" id="LCRD01000072">
    <property type="protein sequence ID" value="KKW28448.1"/>
    <property type="molecule type" value="Genomic_DNA"/>
</dbReference>
<proteinExistence type="predicted"/>
<accession>A0A0G1XAY1</accession>
<evidence type="ECO:0000313" key="2">
    <source>
        <dbReference type="Proteomes" id="UP000034846"/>
    </source>
</evidence>
<reference evidence="1 2" key="1">
    <citation type="journal article" date="2015" name="Nature">
        <title>rRNA introns, odd ribosomes, and small enigmatic genomes across a large radiation of phyla.</title>
        <authorList>
            <person name="Brown C.T."/>
            <person name="Hug L.A."/>
            <person name="Thomas B.C."/>
            <person name="Sharon I."/>
            <person name="Castelle C.J."/>
            <person name="Singh A."/>
            <person name="Wilkins M.J."/>
            <person name="Williams K.H."/>
            <person name="Banfield J.F."/>
        </authorList>
    </citation>
    <scope>NUCLEOTIDE SEQUENCE [LARGE SCALE GENOMIC DNA]</scope>
</reference>
<protein>
    <submittedName>
        <fullName evidence="1">Uncharacterized protein</fullName>
    </submittedName>
</protein>
<dbReference type="Proteomes" id="UP000034846">
    <property type="component" value="Unassembled WGS sequence"/>
</dbReference>